<name>M0MF42_9EURY</name>
<dbReference type="Proteomes" id="UP000011669">
    <property type="component" value="Unassembled WGS sequence"/>
</dbReference>
<dbReference type="InterPro" id="IPR007561">
    <property type="entry name" value="Cell_div_SepF/SepF-rel"/>
</dbReference>
<dbReference type="EMBL" id="AOMD01000030">
    <property type="protein sequence ID" value="EMA43309.1"/>
    <property type="molecule type" value="Genomic_DNA"/>
</dbReference>
<dbReference type="RefSeq" id="WP_006078867.1">
    <property type="nucleotide sequence ID" value="NZ_AOMD01000030.1"/>
</dbReference>
<keyword evidence="3" id="KW-1185">Reference proteome</keyword>
<protein>
    <recommendedName>
        <fullName evidence="4">Cell division protein SepF</fullName>
    </recommendedName>
</protein>
<accession>M0MF42</accession>
<dbReference type="Pfam" id="PF04472">
    <property type="entry name" value="SepF"/>
    <property type="match status" value="1"/>
</dbReference>
<dbReference type="InterPro" id="IPR038594">
    <property type="entry name" value="SepF-like_sf"/>
</dbReference>
<dbReference type="PIRSF" id="PIRSF019313">
    <property type="entry name" value="UCP019313"/>
    <property type="match status" value="1"/>
</dbReference>
<sequence length="121" mass="13078">MGLMDNLLGSREPRRGTGGGEYVELDADDVEGSVGETATTVHIASIDSQRDVIDIKNAIYDGDIVIADITRHSTTDQTMERITQDLQEITREVGGDIVQKADDQLIITPGTIGISRTKLGH</sequence>
<dbReference type="OrthoDB" id="56189at2157"/>
<evidence type="ECO:0000313" key="2">
    <source>
        <dbReference type="EMBL" id="EMA43309.1"/>
    </source>
</evidence>
<dbReference type="STRING" id="1227455.C449_15062"/>
<dbReference type="Gene3D" id="3.30.110.150">
    <property type="entry name" value="SepF-like protein"/>
    <property type="match status" value="1"/>
</dbReference>
<feature type="region of interest" description="Disordered" evidence="1">
    <location>
        <begin position="1"/>
        <end position="23"/>
    </location>
</feature>
<dbReference type="PATRIC" id="fig|1227455.4.peg.3064"/>
<evidence type="ECO:0008006" key="4">
    <source>
        <dbReference type="Google" id="ProtNLM"/>
    </source>
</evidence>
<dbReference type="InterPro" id="IPR012426">
    <property type="entry name" value="SepF_arc"/>
</dbReference>
<reference evidence="2 3" key="1">
    <citation type="journal article" date="2014" name="PLoS Genet.">
        <title>Phylogenetically driven sequencing of extremely halophilic archaea reveals strategies for static and dynamic osmo-response.</title>
        <authorList>
            <person name="Becker E.A."/>
            <person name="Seitzer P.M."/>
            <person name="Tritt A."/>
            <person name="Larsen D."/>
            <person name="Krusor M."/>
            <person name="Yao A.I."/>
            <person name="Wu D."/>
            <person name="Madern D."/>
            <person name="Eisen J.A."/>
            <person name="Darling A.E."/>
            <person name="Facciotti M.T."/>
        </authorList>
    </citation>
    <scope>NUCLEOTIDE SEQUENCE [LARGE SCALE GENOMIC DNA]</scope>
    <source>
        <strain evidence="2 3">DSM 5350</strain>
    </source>
</reference>
<comment type="caution">
    <text evidence="2">The sequence shown here is derived from an EMBL/GenBank/DDBJ whole genome shotgun (WGS) entry which is preliminary data.</text>
</comment>
<proteinExistence type="predicted"/>
<gene>
    <name evidence="2" type="ORF">C449_15062</name>
</gene>
<dbReference type="AlphaFoldDB" id="M0MF42"/>
<organism evidence="2 3">
    <name type="scientific">Halococcus saccharolyticus DSM 5350</name>
    <dbReference type="NCBI Taxonomy" id="1227455"/>
    <lineage>
        <taxon>Archaea</taxon>
        <taxon>Methanobacteriati</taxon>
        <taxon>Methanobacteriota</taxon>
        <taxon>Stenosarchaea group</taxon>
        <taxon>Halobacteria</taxon>
        <taxon>Halobacteriales</taxon>
        <taxon>Halococcaceae</taxon>
        <taxon>Halococcus</taxon>
    </lineage>
</organism>
<evidence type="ECO:0000256" key="1">
    <source>
        <dbReference type="SAM" id="MobiDB-lite"/>
    </source>
</evidence>
<evidence type="ECO:0000313" key="3">
    <source>
        <dbReference type="Proteomes" id="UP000011669"/>
    </source>
</evidence>
<dbReference type="InParanoid" id="M0MF42"/>